<sequence length="343" mass="39443">MAGSWMREYYVYLAKSAKSSERYEETLEYMQAVVEISGGNLTMEEENLLTESYKTVMESRKLAQQDLIAMEENEVCKKKKRLILADLANKEEEIISIRARMIKTLKHLIPITGDISEIDMKMYEEDSSWPEFVEYGPFLRWVTCSDIHKIRVIKDHLTFKALFCPKKKFQKFLDAVSKSSQIKGQAELEALFESSIALGYTAVLELEDVHNLLSETQTKLKKKRIRLIRRRPLKPITIKIKGTKKLCYKTHVEKKCEKFDMVLDQMIACVLKLKAYSTISIVGRLRSITITSSADLEVAGNLKGDCFKGTVSIDVKFKLVKAAYLMAIALEFGFQMDEIIFTH</sequence>
<comment type="similarity">
    <text evidence="1">Belongs to the 14-3-3 family.</text>
</comment>
<accession>A0AAW1GZC5</accession>
<dbReference type="InterPro" id="IPR036815">
    <property type="entry name" value="14-3-3_dom_sf"/>
</dbReference>
<dbReference type="SUPFAM" id="SSF48445">
    <property type="entry name" value="14-3-3 protein"/>
    <property type="match status" value="1"/>
</dbReference>
<proteinExistence type="inferred from homology"/>
<gene>
    <name evidence="3" type="ORF">RND81_13G066700</name>
</gene>
<evidence type="ECO:0000313" key="4">
    <source>
        <dbReference type="Proteomes" id="UP001443914"/>
    </source>
</evidence>
<name>A0AAW1GZC5_SAPOF</name>
<comment type="caution">
    <text evidence="3">The sequence shown here is derived from an EMBL/GenBank/DDBJ whole genome shotgun (WGS) entry which is preliminary data.</text>
</comment>
<evidence type="ECO:0000256" key="1">
    <source>
        <dbReference type="ARBA" id="ARBA00006141"/>
    </source>
</evidence>
<dbReference type="AlphaFoldDB" id="A0AAW1GZC5"/>
<dbReference type="EMBL" id="JBDFQZ010000013">
    <property type="protein sequence ID" value="KAK9668524.1"/>
    <property type="molecule type" value="Genomic_DNA"/>
</dbReference>
<reference evidence="3" key="1">
    <citation type="submission" date="2024-03" db="EMBL/GenBank/DDBJ databases">
        <title>WGS assembly of Saponaria officinalis var. Norfolk2.</title>
        <authorList>
            <person name="Jenkins J."/>
            <person name="Shu S."/>
            <person name="Grimwood J."/>
            <person name="Barry K."/>
            <person name="Goodstein D."/>
            <person name="Schmutz J."/>
            <person name="Leebens-Mack J."/>
            <person name="Osbourn A."/>
        </authorList>
    </citation>
    <scope>NUCLEOTIDE SEQUENCE [LARGE SCALE GENOMIC DNA]</scope>
    <source>
        <strain evidence="3">JIC</strain>
    </source>
</reference>
<dbReference type="Proteomes" id="UP001443914">
    <property type="component" value="Unassembled WGS sequence"/>
</dbReference>
<organism evidence="3 4">
    <name type="scientific">Saponaria officinalis</name>
    <name type="common">Common soapwort</name>
    <name type="synonym">Lychnis saponaria</name>
    <dbReference type="NCBI Taxonomy" id="3572"/>
    <lineage>
        <taxon>Eukaryota</taxon>
        <taxon>Viridiplantae</taxon>
        <taxon>Streptophyta</taxon>
        <taxon>Embryophyta</taxon>
        <taxon>Tracheophyta</taxon>
        <taxon>Spermatophyta</taxon>
        <taxon>Magnoliopsida</taxon>
        <taxon>eudicotyledons</taxon>
        <taxon>Gunneridae</taxon>
        <taxon>Pentapetalae</taxon>
        <taxon>Caryophyllales</taxon>
        <taxon>Caryophyllaceae</taxon>
        <taxon>Caryophylleae</taxon>
        <taxon>Saponaria</taxon>
    </lineage>
</organism>
<evidence type="ECO:0000313" key="3">
    <source>
        <dbReference type="EMBL" id="KAK9668524.1"/>
    </source>
</evidence>
<dbReference type="Pfam" id="PF00244">
    <property type="entry name" value="14-3-3"/>
    <property type="match status" value="1"/>
</dbReference>
<dbReference type="Gene3D" id="1.20.190.20">
    <property type="entry name" value="14-3-3 domain"/>
    <property type="match status" value="1"/>
</dbReference>
<dbReference type="InterPro" id="IPR023410">
    <property type="entry name" value="14-3-3_domain"/>
</dbReference>
<protein>
    <recommendedName>
        <fullName evidence="2">14-3-3 domain-containing protein</fullName>
    </recommendedName>
</protein>
<feature type="domain" description="14-3-3" evidence="2">
    <location>
        <begin position="13"/>
        <end position="110"/>
    </location>
</feature>
<evidence type="ECO:0000259" key="2">
    <source>
        <dbReference type="Pfam" id="PF00244"/>
    </source>
</evidence>
<keyword evidence="4" id="KW-1185">Reference proteome</keyword>